<evidence type="ECO:0000256" key="5">
    <source>
        <dbReference type="ARBA" id="ARBA00023267"/>
    </source>
</evidence>
<dbReference type="GO" id="GO:0005524">
    <property type="term" value="F:ATP binding"/>
    <property type="evidence" value="ECO:0007669"/>
    <property type="project" value="UniProtKB-UniRule"/>
</dbReference>
<dbReference type="GO" id="GO:0046872">
    <property type="term" value="F:metal ion binding"/>
    <property type="evidence" value="ECO:0007669"/>
    <property type="project" value="InterPro"/>
</dbReference>
<dbReference type="PROSITE" id="PS50979">
    <property type="entry name" value="BC"/>
    <property type="match status" value="1"/>
</dbReference>
<dbReference type="InterPro" id="IPR000089">
    <property type="entry name" value="Biotin_lipoyl"/>
</dbReference>
<dbReference type="SMART" id="SM00878">
    <property type="entry name" value="Biotin_carb_C"/>
    <property type="match status" value="1"/>
</dbReference>
<dbReference type="EMBL" id="JACHIH010000027">
    <property type="protein sequence ID" value="MBB5048911.1"/>
    <property type="molecule type" value="Genomic_DNA"/>
</dbReference>
<dbReference type="InterPro" id="IPR011054">
    <property type="entry name" value="Rudment_hybrid_motif"/>
</dbReference>
<keyword evidence="2 10" id="KW-0436">Ligase</keyword>
<dbReference type="SUPFAM" id="SSF56059">
    <property type="entry name" value="Glutathione synthetase ATP-binding domain-like"/>
    <property type="match status" value="1"/>
</dbReference>
<dbReference type="Pfam" id="PF00289">
    <property type="entry name" value="Biotin_carb_N"/>
    <property type="match status" value="1"/>
</dbReference>
<dbReference type="SUPFAM" id="SSF51246">
    <property type="entry name" value="Rudiment single hybrid motif"/>
    <property type="match status" value="1"/>
</dbReference>
<gene>
    <name evidence="10" type="ORF">HNR60_003682</name>
</gene>
<accession>A0A7W7Z6G6</accession>
<keyword evidence="5" id="KW-0092">Biotin</keyword>
<dbReference type="RefSeq" id="WP_184260273.1">
    <property type="nucleotide sequence ID" value="NZ_JACHIH010000027.1"/>
</dbReference>
<dbReference type="GO" id="GO:0047925">
    <property type="term" value="F:geranoyl-CoA carboxylase activity"/>
    <property type="evidence" value="ECO:0007669"/>
    <property type="project" value="UniProtKB-EC"/>
</dbReference>
<dbReference type="SUPFAM" id="SSF51230">
    <property type="entry name" value="Single hybrid motif"/>
    <property type="match status" value="1"/>
</dbReference>
<keyword evidence="3 6" id="KW-0547">Nucleotide-binding</keyword>
<evidence type="ECO:0000256" key="1">
    <source>
        <dbReference type="ARBA" id="ARBA00001953"/>
    </source>
</evidence>
<name>A0A7W7Z6G6_9BRAD</name>
<protein>
    <submittedName>
        <fullName evidence="10">Geranyl-CoA carboxylase alpha subunit</fullName>
        <ecNumber evidence="10">6.4.1.5</ecNumber>
    </submittedName>
</protein>
<evidence type="ECO:0000259" key="7">
    <source>
        <dbReference type="PROSITE" id="PS50968"/>
    </source>
</evidence>
<evidence type="ECO:0000259" key="9">
    <source>
        <dbReference type="PROSITE" id="PS50979"/>
    </source>
</evidence>
<evidence type="ECO:0000313" key="10">
    <source>
        <dbReference type="EMBL" id="MBB5048911.1"/>
    </source>
</evidence>
<organism evidence="10 11">
    <name type="scientific">Rhodopseudomonas rhenobacensis</name>
    <dbReference type="NCBI Taxonomy" id="87461"/>
    <lineage>
        <taxon>Bacteria</taxon>
        <taxon>Pseudomonadati</taxon>
        <taxon>Pseudomonadota</taxon>
        <taxon>Alphaproteobacteria</taxon>
        <taxon>Hyphomicrobiales</taxon>
        <taxon>Nitrobacteraceae</taxon>
        <taxon>Rhodopseudomonas</taxon>
    </lineage>
</organism>
<evidence type="ECO:0000256" key="4">
    <source>
        <dbReference type="ARBA" id="ARBA00022840"/>
    </source>
</evidence>
<dbReference type="InterPro" id="IPR005481">
    <property type="entry name" value="BC-like_N"/>
</dbReference>
<dbReference type="InterPro" id="IPR005479">
    <property type="entry name" value="CPAse_ATP-bd"/>
</dbReference>
<dbReference type="InterPro" id="IPR050856">
    <property type="entry name" value="Biotin_carboxylase_complex"/>
</dbReference>
<feature type="domain" description="Biotin carboxylation" evidence="9">
    <location>
        <begin position="11"/>
        <end position="454"/>
    </location>
</feature>
<feature type="domain" description="Lipoyl-binding" evidence="7">
    <location>
        <begin position="583"/>
        <end position="658"/>
    </location>
</feature>
<dbReference type="InterPro" id="IPR005482">
    <property type="entry name" value="Biotin_COase_C"/>
</dbReference>
<dbReference type="Pfam" id="PF00364">
    <property type="entry name" value="Biotin_lipoyl"/>
    <property type="match status" value="1"/>
</dbReference>
<dbReference type="InterPro" id="IPR011053">
    <property type="entry name" value="Single_hybrid_motif"/>
</dbReference>
<dbReference type="Gene3D" id="3.30.470.20">
    <property type="entry name" value="ATP-grasp fold, B domain"/>
    <property type="match status" value="1"/>
</dbReference>
<evidence type="ECO:0000259" key="8">
    <source>
        <dbReference type="PROSITE" id="PS50975"/>
    </source>
</evidence>
<dbReference type="Gene3D" id="2.40.50.100">
    <property type="match status" value="1"/>
</dbReference>
<evidence type="ECO:0000256" key="3">
    <source>
        <dbReference type="ARBA" id="ARBA00022741"/>
    </source>
</evidence>
<sequence>MSVGRALQLTPFSKILIADRGEIALRIISTARNRGYGVVAVYSAADADALHVRAADAAVGIGGALPQQSYLNIDAIIAAAKQSGADAVHPGYGFLAENADFAAACRDANLMFIGPSVESIAAMGDKAGAKAMMRKAGVPVVPGYQGDDQSDAAMAREAALIGFPVMIKAVAGGGGRGMRLVDDAAAFPDALRAARSEAHGAFGDPAVILERAIRNPRHIEIQVFGDRYGRAVHLGERDCSVQRRHQKLIEEAPSPAVSRALREEMGTVAVNAAKAIGYEGAGTLEFLLDAHGHFYFMEMNTRLQVEHPVTEAITGLDLVELQLRIAAGEPLPLQQDDVQFRGHAIEVRLCSEDPAQDFMPQSGRLALWKPPGELRVEHALQSGSEISPYYDSMIAKIIAHGASRDEARRKLLHGLQQTVAFGVTTNREFLAACLRHPAFAAGEATTGFIAEHRDGLFAADPDNDVPAAALAALLLYVTDRHAPRWRNGRSLAATFPSLLRIEIDGHLLEPDVLRERDGSYVVRVAGAAVRFELDELGGDTLRFRVGGLSQSTIFHRDGDRLFFQRLGVSHAVRDLSRAAPARAMAAGGDGRLRAAMNGRVVAVLVKPGERVTAGQPVLTLEAMKMEHVHTAPISGILSAIDVEEGEQVTTGRIVAEIEALRQQA</sequence>
<evidence type="ECO:0000313" key="11">
    <source>
        <dbReference type="Proteomes" id="UP000542353"/>
    </source>
</evidence>
<dbReference type="PANTHER" id="PTHR18866:SF33">
    <property type="entry name" value="METHYLCROTONOYL-COA CARBOXYLASE SUBUNIT ALPHA, MITOCHONDRIAL-RELATED"/>
    <property type="match status" value="1"/>
</dbReference>
<dbReference type="InterPro" id="IPR016185">
    <property type="entry name" value="PreATP-grasp_dom_sf"/>
</dbReference>
<dbReference type="Pfam" id="PF02785">
    <property type="entry name" value="Biotin_carb_C"/>
    <property type="match status" value="1"/>
</dbReference>
<keyword evidence="4 6" id="KW-0067">ATP-binding</keyword>
<dbReference type="EC" id="6.4.1.5" evidence="10"/>
<keyword evidence="11" id="KW-1185">Reference proteome</keyword>
<dbReference type="InterPro" id="IPR011761">
    <property type="entry name" value="ATP-grasp"/>
</dbReference>
<evidence type="ECO:0000256" key="2">
    <source>
        <dbReference type="ARBA" id="ARBA00022598"/>
    </source>
</evidence>
<comment type="caution">
    <text evidence="10">The sequence shown here is derived from an EMBL/GenBank/DDBJ whole genome shotgun (WGS) entry which is preliminary data.</text>
</comment>
<evidence type="ECO:0000256" key="6">
    <source>
        <dbReference type="PROSITE-ProRule" id="PRU00409"/>
    </source>
</evidence>
<dbReference type="FunFam" id="3.40.50.20:FF:000010">
    <property type="entry name" value="Propionyl-CoA carboxylase subunit alpha"/>
    <property type="match status" value="1"/>
</dbReference>
<reference evidence="10 11" key="1">
    <citation type="submission" date="2020-08" db="EMBL/GenBank/DDBJ databases">
        <title>Genomic Encyclopedia of Type Strains, Phase IV (KMG-IV): sequencing the most valuable type-strain genomes for metagenomic binning, comparative biology and taxonomic classification.</title>
        <authorList>
            <person name="Goeker M."/>
        </authorList>
    </citation>
    <scope>NUCLEOTIDE SEQUENCE [LARGE SCALE GENOMIC DNA]</scope>
    <source>
        <strain evidence="10 11">DSM 12706</strain>
    </source>
</reference>
<dbReference type="PROSITE" id="PS50968">
    <property type="entry name" value="BIOTINYL_LIPOYL"/>
    <property type="match status" value="1"/>
</dbReference>
<dbReference type="PANTHER" id="PTHR18866">
    <property type="entry name" value="CARBOXYLASE:PYRUVATE/ACETYL-COA/PROPIONYL-COA CARBOXYLASE"/>
    <property type="match status" value="1"/>
</dbReference>
<dbReference type="Proteomes" id="UP000542353">
    <property type="component" value="Unassembled WGS sequence"/>
</dbReference>
<comment type="cofactor">
    <cofactor evidence="1">
        <name>biotin</name>
        <dbReference type="ChEBI" id="CHEBI:57586"/>
    </cofactor>
</comment>
<dbReference type="Pfam" id="PF02786">
    <property type="entry name" value="CPSase_L_D2"/>
    <property type="match status" value="1"/>
</dbReference>
<dbReference type="PROSITE" id="PS50975">
    <property type="entry name" value="ATP_GRASP"/>
    <property type="match status" value="1"/>
</dbReference>
<feature type="domain" description="ATP-grasp" evidence="8">
    <location>
        <begin position="130"/>
        <end position="327"/>
    </location>
</feature>
<dbReference type="AlphaFoldDB" id="A0A7W7Z6G6"/>
<dbReference type="SUPFAM" id="SSF52440">
    <property type="entry name" value="PreATP-grasp domain"/>
    <property type="match status" value="1"/>
</dbReference>
<dbReference type="FunFam" id="3.30.470.20:FF:000028">
    <property type="entry name" value="Methylcrotonoyl-CoA carboxylase subunit alpha, mitochondrial"/>
    <property type="match status" value="1"/>
</dbReference>
<dbReference type="NCBIfam" id="NF006367">
    <property type="entry name" value="PRK08591.1"/>
    <property type="match status" value="1"/>
</dbReference>
<dbReference type="FunFam" id="3.30.1490.20:FF:000003">
    <property type="entry name" value="acetyl-CoA carboxylase isoform X1"/>
    <property type="match status" value="1"/>
</dbReference>
<dbReference type="InterPro" id="IPR011764">
    <property type="entry name" value="Biotin_carboxylation_dom"/>
</dbReference>
<dbReference type="CDD" id="cd06850">
    <property type="entry name" value="biotinyl_domain"/>
    <property type="match status" value="1"/>
</dbReference>
<proteinExistence type="predicted"/>
<dbReference type="PROSITE" id="PS00867">
    <property type="entry name" value="CPSASE_2"/>
    <property type="match status" value="1"/>
</dbReference>